<dbReference type="Gene3D" id="3.40.50.300">
    <property type="entry name" value="P-loop containing nucleotide triphosphate hydrolases"/>
    <property type="match status" value="1"/>
</dbReference>
<keyword evidence="1" id="KW-0067">ATP-binding</keyword>
<dbReference type="Proteomes" id="UP000317378">
    <property type="component" value="Unassembled WGS sequence"/>
</dbReference>
<dbReference type="SUPFAM" id="SSF52540">
    <property type="entry name" value="P-loop containing nucleoside triphosphate hydrolases"/>
    <property type="match status" value="1"/>
</dbReference>
<organism evidence="1 2">
    <name type="scientific">Streptomyces sporangiiformans</name>
    <dbReference type="NCBI Taxonomy" id="2315329"/>
    <lineage>
        <taxon>Bacteria</taxon>
        <taxon>Bacillati</taxon>
        <taxon>Actinomycetota</taxon>
        <taxon>Actinomycetes</taxon>
        <taxon>Kitasatosporales</taxon>
        <taxon>Streptomycetaceae</taxon>
        <taxon>Streptomyces</taxon>
    </lineage>
</organism>
<sequence>MLLWINGPFGGGKTQTAHEIQRRLPGSVICDPEHAGFGLRRMMPPDLRGDFQDLTSWRQGVVEVLDLALTKHDGAVIVPMTITDFGYFDETVGRLREKGHDVRHFALLAERETVLERLRERGFGHLLKYVAGKDAPLRRESWAVRQLDHCLERLREPEFAEHLWTDHTTVPKTADRIAVLSGLTLRPNREGALRTRLRQIRVGVKHIRFESTARR</sequence>
<reference evidence="1 2" key="1">
    <citation type="submission" date="2019-06" db="EMBL/GenBank/DDBJ databases">
        <title>Streptomyces sporangiiformans sp. nov., a novel actinomycete isolated from soil in Mount Song.</title>
        <authorList>
            <person name="Han L."/>
        </authorList>
    </citation>
    <scope>NUCLEOTIDE SEQUENCE [LARGE SCALE GENOMIC DNA]</scope>
    <source>
        <strain evidence="1 2">NEAU-SSA 1</strain>
    </source>
</reference>
<dbReference type="AlphaFoldDB" id="A0A505DMQ6"/>
<accession>A0A505DMQ6</accession>
<evidence type="ECO:0000313" key="2">
    <source>
        <dbReference type="Proteomes" id="UP000317378"/>
    </source>
</evidence>
<proteinExistence type="predicted"/>
<dbReference type="GO" id="GO:0005524">
    <property type="term" value="F:ATP binding"/>
    <property type="evidence" value="ECO:0007669"/>
    <property type="project" value="UniProtKB-KW"/>
</dbReference>
<protein>
    <submittedName>
        <fullName evidence="1">ATP-binding protein</fullName>
    </submittedName>
</protein>
<keyword evidence="2" id="KW-1185">Reference proteome</keyword>
<dbReference type="EMBL" id="VCHX02000129">
    <property type="protein sequence ID" value="TPQ20831.1"/>
    <property type="molecule type" value="Genomic_DNA"/>
</dbReference>
<keyword evidence="1" id="KW-0547">Nucleotide-binding</keyword>
<dbReference type="OrthoDB" id="9799092at2"/>
<dbReference type="RefSeq" id="WP_119101421.1">
    <property type="nucleotide sequence ID" value="NZ_QXMJ01000129.1"/>
</dbReference>
<dbReference type="InterPro" id="IPR027417">
    <property type="entry name" value="P-loop_NTPase"/>
</dbReference>
<evidence type="ECO:0000313" key="1">
    <source>
        <dbReference type="EMBL" id="TPQ20831.1"/>
    </source>
</evidence>
<gene>
    <name evidence="1" type="ORF">FGD71_017725</name>
</gene>
<dbReference type="Pfam" id="PF13671">
    <property type="entry name" value="AAA_33"/>
    <property type="match status" value="1"/>
</dbReference>
<comment type="caution">
    <text evidence="1">The sequence shown here is derived from an EMBL/GenBank/DDBJ whole genome shotgun (WGS) entry which is preliminary data.</text>
</comment>
<name>A0A505DMQ6_9ACTN</name>